<dbReference type="PANTHER" id="PTHR36427">
    <property type="entry name" value="54S RIBOSOMAL PROTEIN L1, MITOCHONDRIAL"/>
    <property type="match status" value="1"/>
</dbReference>
<dbReference type="AlphaFoldDB" id="A0A7N4NTR0"/>
<dbReference type="PANTHER" id="PTHR36427:SF3">
    <property type="entry name" value="LARGE RIBOSOMAL SUBUNIT PROTEIN UL1M"/>
    <property type="match status" value="1"/>
</dbReference>
<dbReference type="Proteomes" id="UP000007648">
    <property type="component" value="Unassembled WGS sequence"/>
</dbReference>
<proteinExistence type="inferred from homology"/>
<evidence type="ECO:0000256" key="3">
    <source>
        <dbReference type="ARBA" id="ARBA00023274"/>
    </source>
</evidence>
<dbReference type="SUPFAM" id="SSF56808">
    <property type="entry name" value="Ribosomal protein L1"/>
    <property type="match status" value="1"/>
</dbReference>
<dbReference type="Pfam" id="PF00687">
    <property type="entry name" value="Ribosomal_L1"/>
    <property type="match status" value="1"/>
</dbReference>
<protein>
    <submittedName>
        <fullName evidence="5">Mitochondrial ribosomal protein L1</fullName>
    </submittedName>
</protein>
<dbReference type="GO" id="GO:1990904">
    <property type="term" value="C:ribonucleoprotein complex"/>
    <property type="evidence" value="ECO:0007669"/>
    <property type="project" value="UniProtKB-KW"/>
</dbReference>
<feature type="signal peptide" evidence="4">
    <location>
        <begin position="1"/>
        <end position="16"/>
    </location>
</feature>
<gene>
    <name evidence="5" type="primary">MRPL1</name>
</gene>
<evidence type="ECO:0000313" key="5">
    <source>
        <dbReference type="Ensembl" id="ENSSHAP00000027704.1"/>
    </source>
</evidence>
<reference evidence="5" key="2">
    <citation type="submission" date="2025-08" db="UniProtKB">
        <authorList>
            <consortium name="Ensembl"/>
        </authorList>
    </citation>
    <scope>IDENTIFICATION</scope>
</reference>
<accession>A0A7N4NTR0</accession>
<feature type="chain" id="PRO_5029448740" evidence="4">
    <location>
        <begin position="17"/>
        <end position="279"/>
    </location>
</feature>
<keyword evidence="2" id="KW-0689">Ribosomal protein</keyword>
<keyword evidence="4" id="KW-0732">Signal</keyword>
<dbReference type="GO" id="GO:0005840">
    <property type="term" value="C:ribosome"/>
    <property type="evidence" value="ECO:0007669"/>
    <property type="project" value="UniProtKB-KW"/>
</dbReference>
<name>A0A7N4NTR0_SARHA</name>
<evidence type="ECO:0000313" key="6">
    <source>
        <dbReference type="Proteomes" id="UP000007648"/>
    </source>
</evidence>
<comment type="similarity">
    <text evidence="1">Belongs to the universal ribosomal protein uL1 family.</text>
</comment>
<dbReference type="GeneTree" id="ENSGT00940000162168"/>
<dbReference type="Gene3D" id="3.40.50.790">
    <property type="match status" value="1"/>
</dbReference>
<evidence type="ECO:0000256" key="2">
    <source>
        <dbReference type="ARBA" id="ARBA00022980"/>
    </source>
</evidence>
<reference evidence="5 6" key="1">
    <citation type="journal article" date="2011" name="Proc. Natl. Acad. Sci. U.S.A.">
        <title>Genetic diversity and population structure of the endangered marsupial Sarcophilus harrisii (Tasmanian devil).</title>
        <authorList>
            <person name="Miller W."/>
            <person name="Hayes V.M."/>
            <person name="Ratan A."/>
            <person name="Petersen D.C."/>
            <person name="Wittekindt N.E."/>
            <person name="Miller J."/>
            <person name="Walenz B."/>
            <person name="Knight J."/>
            <person name="Qi J."/>
            <person name="Zhao F."/>
            <person name="Wang Q."/>
            <person name="Bedoya-Reina O.C."/>
            <person name="Katiyar N."/>
            <person name="Tomsho L.P."/>
            <person name="Kasson L.M."/>
            <person name="Hardie R.A."/>
            <person name="Woodbridge P."/>
            <person name="Tindall E.A."/>
            <person name="Bertelsen M.F."/>
            <person name="Dixon D."/>
            <person name="Pyecroft S."/>
            <person name="Helgen K.M."/>
            <person name="Lesk A.M."/>
            <person name="Pringle T.H."/>
            <person name="Patterson N."/>
            <person name="Zhang Y."/>
            <person name="Kreiss A."/>
            <person name="Woods G.M."/>
            <person name="Jones M.E."/>
            <person name="Schuster S.C."/>
        </authorList>
    </citation>
    <scope>NUCLEOTIDE SEQUENCE [LARGE SCALE GENOMIC DNA]</scope>
</reference>
<dbReference type="InterPro" id="IPR028364">
    <property type="entry name" value="Ribosomal_uL1/biogenesis"/>
</dbReference>
<keyword evidence="3" id="KW-0687">Ribonucleoprotein</keyword>
<organism evidence="5 6">
    <name type="scientific">Sarcophilus harrisii</name>
    <name type="common">Tasmanian devil</name>
    <name type="synonym">Sarcophilus laniarius</name>
    <dbReference type="NCBI Taxonomy" id="9305"/>
    <lineage>
        <taxon>Eukaryota</taxon>
        <taxon>Metazoa</taxon>
        <taxon>Chordata</taxon>
        <taxon>Craniata</taxon>
        <taxon>Vertebrata</taxon>
        <taxon>Euteleostomi</taxon>
        <taxon>Mammalia</taxon>
        <taxon>Metatheria</taxon>
        <taxon>Dasyuromorphia</taxon>
        <taxon>Dasyuridae</taxon>
        <taxon>Sarcophilus</taxon>
    </lineage>
</organism>
<sequence>MFFFLDLLKYIVIANLQYVFFSHRPAKKEKKGSKVQTSNAKTDDIEKIKTYTYMEGEPEDDVYLKRLYPRQIYEVNKAIDLLKKFQILDYSNPKQGVYLDLTLDMSLEKKKKKVEPFVSAINFPYPFTSNMNKILVFTEILGDEIQADFYVTVPEMMPAIQPLRRKLKKKFPRLLQNSMSHDIVKMLEFFKTAHEIAVDEERGNFLKTQVAVLDMPNNEIIANLQAVFTDVCRHKPQSSGPFVVRAFLRSSTSEGLLLKTEHLLPQEKVKAEESIKETI</sequence>
<keyword evidence="6" id="KW-1185">Reference proteome</keyword>
<evidence type="ECO:0000256" key="4">
    <source>
        <dbReference type="SAM" id="SignalP"/>
    </source>
</evidence>
<dbReference type="InterPro" id="IPR023674">
    <property type="entry name" value="Ribosomal_uL1-like"/>
</dbReference>
<reference evidence="5" key="3">
    <citation type="submission" date="2025-09" db="UniProtKB">
        <authorList>
            <consortium name="Ensembl"/>
        </authorList>
    </citation>
    <scope>IDENTIFICATION</scope>
</reference>
<evidence type="ECO:0000256" key="1">
    <source>
        <dbReference type="ARBA" id="ARBA00010531"/>
    </source>
</evidence>
<dbReference type="InterPro" id="IPR016095">
    <property type="entry name" value="Ribosomal_uL1_3-a/b-sand"/>
</dbReference>
<dbReference type="Ensembl" id="ENSSHAT00000042014.1">
    <property type="protein sequence ID" value="ENSSHAP00000027704.1"/>
    <property type="gene ID" value="ENSSHAG00000001696.2"/>
</dbReference>